<reference evidence="7 8" key="1">
    <citation type="journal article" date="2022" name="bioRxiv">
        <title>Genomics of Preaxostyla Flagellates Illuminates Evolutionary Transitions and the Path Towards Mitochondrial Loss.</title>
        <authorList>
            <person name="Novak L.V.F."/>
            <person name="Treitli S.C."/>
            <person name="Pyrih J."/>
            <person name="Halakuc P."/>
            <person name="Pipaliya S.V."/>
            <person name="Vacek V."/>
            <person name="Brzon O."/>
            <person name="Soukal P."/>
            <person name="Eme L."/>
            <person name="Dacks J.B."/>
            <person name="Karnkowska A."/>
            <person name="Elias M."/>
            <person name="Hampl V."/>
        </authorList>
    </citation>
    <scope>NUCLEOTIDE SEQUENCE [LARGE SCALE GENOMIC DNA]</scope>
    <source>
        <strain evidence="7">NAU3</strain>
        <tissue evidence="7">Gut</tissue>
    </source>
</reference>
<feature type="domain" description="MHD" evidence="6">
    <location>
        <begin position="183"/>
        <end position="460"/>
    </location>
</feature>
<dbReference type="Gene3D" id="2.60.40.1170">
    <property type="entry name" value="Mu homology domain, subdomain B"/>
    <property type="match status" value="2"/>
</dbReference>
<evidence type="ECO:0000256" key="3">
    <source>
        <dbReference type="ARBA" id="ARBA00022927"/>
    </source>
</evidence>
<sequence length="461" mass="52131">MITHFFILNFKGDSLFYKEFRDKGIPTPSVTFWHELQSTNHQCGPCFNIDGFNYIYVNKNDLYYVIITPHNLSPLYIMQILLDIDSLIDNFCGEVSETKIRDNFSAVMEIIDEVFDYGHVQTTQTDDIKPFLKSEVNAPKTSLEAISNKLSQLQTRLSSLRATTDERGRAGGSKRSIQDSTVTNCIYLDSDETIHTTFSKDHTIVSSDVIGTINLCSFLTGNVDVTLNFSDTIILKGNQQQKKYYGGKQIIFDSVAFHSHANPALFDRDATIAVKSVPSGDSEVLRYRMTEKIRQPLSCHAFVKEINPLRFEVHIRLMSLFGQDAFCKTLQLSLCLPQCTTTVSFSLKDAPPVDNLTIQSTETKESAEYRPAEKIAVWVPEPFGVNEEPKITIFVDLNEPLTPLTRRQIGPINLDFQIPNFLPSSTSIHFTSVNDGNMRSNIQPTKFLRKRCLSGSYVVRL</sequence>
<gene>
    <name evidence="7" type="ORF">BLNAU_22518</name>
</gene>
<dbReference type="Proteomes" id="UP001281761">
    <property type="component" value="Unassembled WGS sequence"/>
</dbReference>
<evidence type="ECO:0000313" key="8">
    <source>
        <dbReference type="Proteomes" id="UP001281761"/>
    </source>
</evidence>
<protein>
    <submittedName>
        <fullName evidence="7">Adaptor protein complex 4 (AP-4), mu subunit</fullName>
    </submittedName>
</protein>
<name>A0ABQ9WX13_9EUKA</name>
<dbReference type="SUPFAM" id="SSF49447">
    <property type="entry name" value="Second domain of Mu2 adaptin subunit (ap50) of ap2 adaptor"/>
    <property type="match status" value="1"/>
</dbReference>
<keyword evidence="4" id="KW-0472">Membrane</keyword>
<dbReference type="InterPro" id="IPR001392">
    <property type="entry name" value="Clathrin_mu"/>
</dbReference>
<evidence type="ECO:0000313" key="7">
    <source>
        <dbReference type="EMBL" id="KAK2942565.1"/>
    </source>
</evidence>
<accession>A0ABQ9WX13</accession>
<comment type="similarity">
    <text evidence="5">Belongs to the adaptor complexes medium subunit family.</text>
</comment>
<evidence type="ECO:0000259" key="6">
    <source>
        <dbReference type="PROSITE" id="PS51072"/>
    </source>
</evidence>
<evidence type="ECO:0000256" key="5">
    <source>
        <dbReference type="PIRNR" id="PIRNR005992"/>
    </source>
</evidence>
<dbReference type="EMBL" id="JARBJD010000400">
    <property type="protein sequence ID" value="KAK2942565.1"/>
    <property type="molecule type" value="Genomic_DNA"/>
</dbReference>
<evidence type="ECO:0000256" key="4">
    <source>
        <dbReference type="ARBA" id="ARBA00023136"/>
    </source>
</evidence>
<dbReference type="Gene3D" id="3.30.450.60">
    <property type="match status" value="1"/>
</dbReference>
<keyword evidence="3 5" id="KW-0653">Protein transport</keyword>
<comment type="subcellular location">
    <subcellularLocation>
        <location evidence="1">Endomembrane system</location>
    </subcellularLocation>
</comment>
<dbReference type="InterPro" id="IPR011012">
    <property type="entry name" value="Longin-like_dom_sf"/>
</dbReference>
<dbReference type="Pfam" id="PF01217">
    <property type="entry name" value="Clat_adaptor_s"/>
    <property type="match status" value="1"/>
</dbReference>
<dbReference type="Pfam" id="PF00928">
    <property type="entry name" value="Adap_comp_sub"/>
    <property type="match status" value="1"/>
</dbReference>
<dbReference type="PROSITE" id="PS51072">
    <property type="entry name" value="MHD"/>
    <property type="match status" value="1"/>
</dbReference>
<dbReference type="InterPro" id="IPR050431">
    <property type="entry name" value="Adaptor_comp_med_subunit"/>
</dbReference>
<proteinExistence type="inferred from homology"/>
<keyword evidence="8" id="KW-1185">Reference proteome</keyword>
<organism evidence="7 8">
    <name type="scientific">Blattamonas nauphoetae</name>
    <dbReference type="NCBI Taxonomy" id="2049346"/>
    <lineage>
        <taxon>Eukaryota</taxon>
        <taxon>Metamonada</taxon>
        <taxon>Preaxostyla</taxon>
        <taxon>Oxymonadida</taxon>
        <taxon>Blattamonas</taxon>
    </lineage>
</organism>
<dbReference type="SUPFAM" id="SSF64356">
    <property type="entry name" value="SNARE-like"/>
    <property type="match status" value="1"/>
</dbReference>
<dbReference type="PRINTS" id="PR00314">
    <property type="entry name" value="CLATHRINADPT"/>
</dbReference>
<keyword evidence="2 5" id="KW-0813">Transport</keyword>
<dbReference type="PIRSF" id="PIRSF005992">
    <property type="entry name" value="Clathrin_mu"/>
    <property type="match status" value="1"/>
</dbReference>
<dbReference type="InterPro" id="IPR036168">
    <property type="entry name" value="AP2_Mu_C_sf"/>
</dbReference>
<evidence type="ECO:0000256" key="2">
    <source>
        <dbReference type="ARBA" id="ARBA00022448"/>
    </source>
</evidence>
<dbReference type="PANTHER" id="PTHR10529">
    <property type="entry name" value="AP COMPLEX SUBUNIT MU"/>
    <property type="match status" value="1"/>
</dbReference>
<comment type="caution">
    <text evidence="7">The sequence shown here is derived from an EMBL/GenBank/DDBJ whole genome shotgun (WGS) entry which is preliminary data.</text>
</comment>
<dbReference type="InterPro" id="IPR028565">
    <property type="entry name" value="MHD"/>
</dbReference>
<dbReference type="InterPro" id="IPR022775">
    <property type="entry name" value="AP_mu_sigma_su"/>
</dbReference>
<evidence type="ECO:0000256" key="1">
    <source>
        <dbReference type="ARBA" id="ARBA00004308"/>
    </source>
</evidence>